<accession>A0A9P5N437</accession>
<reference evidence="1" key="2">
    <citation type="journal article" date="2020" name="Nat. Commun.">
        <title>Large-scale genome sequencing of mycorrhizal fungi provides insights into the early evolution of symbiotic traits.</title>
        <authorList>
            <person name="Miyauchi S."/>
            <person name="Kiss E."/>
            <person name="Kuo A."/>
            <person name="Drula E."/>
            <person name="Kohler A."/>
            <person name="Sanchez-Garcia M."/>
            <person name="Morin E."/>
            <person name="Andreopoulos B."/>
            <person name="Barry K.W."/>
            <person name="Bonito G."/>
            <person name="Buee M."/>
            <person name="Carver A."/>
            <person name="Chen C."/>
            <person name="Cichocki N."/>
            <person name="Clum A."/>
            <person name="Culley D."/>
            <person name="Crous P.W."/>
            <person name="Fauchery L."/>
            <person name="Girlanda M."/>
            <person name="Hayes R.D."/>
            <person name="Keri Z."/>
            <person name="LaButti K."/>
            <person name="Lipzen A."/>
            <person name="Lombard V."/>
            <person name="Magnuson J."/>
            <person name="Maillard F."/>
            <person name="Murat C."/>
            <person name="Nolan M."/>
            <person name="Ohm R.A."/>
            <person name="Pangilinan J."/>
            <person name="Pereira M.F."/>
            <person name="Perotto S."/>
            <person name="Peter M."/>
            <person name="Pfister S."/>
            <person name="Riley R."/>
            <person name="Sitrit Y."/>
            <person name="Stielow J.B."/>
            <person name="Szollosi G."/>
            <person name="Zifcakova L."/>
            <person name="Stursova M."/>
            <person name="Spatafora J.W."/>
            <person name="Tedersoo L."/>
            <person name="Vaario L.M."/>
            <person name="Yamada A."/>
            <person name="Yan M."/>
            <person name="Wang P."/>
            <person name="Xu J."/>
            <person name="Bruns T."/>
            <person name="Baldrian P."/>
            <person name="Vilgalys R."/>
            <person name="Dunand C."/>
            <person name="Henrissat B."/>
            <person name="Grigoriev I.V."/>
            <person name="Hibbett D."/>
            <person name="Nagy L.G."/>
            <person name="Martin F.M."/>
        </authorList>
    </citation>
    <scope>NUCLEOTIDE SEQUENCE</scope>
    <source>
        <strain evidence="1">Prilba</strain>
    </source>
</reference>
<sequence length="139" mass="15242">MMDKWWCMKEELHSQCQSRVVVPVKVPRVTQSAHWGTSAGEQTLAGDEIQQERRRLPASPKIVCCASIEVADLRLRGNFVLPISDAMSISANFSTKERGDGFHQPGSALGHFLAYSNVDLRLVALAASGLVACHIPHAF</sequence>
<organism evidence="1 2">
    <name type="scientific">Russula ochroleuca</name>
    <dbReference type="NCBI Taxonomy" id="152965"/>
    <lineage>
        <taxon>Eukaryota</taxon>
        <taxon>Fungi</taxon>
        <taxon>Dikarya</taxon>
        <taxon>Basidiomycota</taxon>
        <taxon>Agaricomycotina</taxon>
        <taxon>Agaricomycetes</taxon>
        <taxon>Russulales</taxon>
        <taxon>Russulaceae</taxon>
        <taxon>Russula</taxon>
    </lineage>
</organism>
<evidence type="ECO:0000313" key="2">
    <source>
        <dbReference type="Proteomes" id="UP000759537"/>
    </source>
</evidence>
<dbReference type="Proteomes" id="UP000759537">
    <property type="component" value="Unassembled WGS sequence"/>
</dbReference>
<dbReference type="AlphaFoldDB" id="A0A9P5N437"/>
<evidence type="ECO:0000313" key="1">
    <source>
        <dbReference type="EMBL" id="KAF8485889.1"/>
    </source>
</evidence>
<name>A0A9P5N437_9AGAM</name>
<reference evidence="1" key="1">
    <citation type="submission" date="2019-10" db="EMBL/GenBank/DDBJ databases">
        <authorList>
            <consortium name="DOE Joint Genome Institute"/>
            <person name="Kuo A."/>
            <person name="Miyauchi S."/>
            <person name="Kiss E."/>
            <person name="Drula E."/>
            <person name="Kohler A."/>
            <person name="Sanchez-Garcia M."/>
            <person name="Andreopoulos B."/>
            <person name="Barry K.W."/>
            <person name="Bonito G."/>
            <person name="Buee M."/>
            <person name="Carver A."/>
            <person name="Chen C."/>
            <person name="Cichocki N."/>
            <person name="Clum A."/>
            <person name="Culley D."/>
            <person name="Crous P.W."/>
            <person name="Fauchery L."/>
            <person name="Girlanda M."/>
            <person name="Hayes R."/>
            <person name="Keri Z."/>
            <person name="LaButti K."/>
            <person name="Lipzen A."/>
            <person name="Lombard V."/>
            <person name="Magnuson J."/>
            <person name="Maillard F."/>
            <person name="Morin E."/>
            <person name="Murat C."/>
            <person name="Nolan M."/>
            <person name="Ohm R."/>
            <person name="Pangilinan J."/>
            <person name="Pereira M."/>
            <person name="Perotto S."/>
            <person name="Peter M."/>
            <person name="Riley R."/>
            <person name="Sitrit Y."/>
            <person name="Stielow B."/>
            <person name="Szollosi G."/>
            <person name="Zifcakova L."/>
            <person name="Stursova M."/>
            <person name="Spatafora J.W."/>
            <person name="Tedersoo L."/>
            <person name="Vaario L.-M."/>
            <person name="Yamada A."/>
            <person name="Yan M."/>
            <person name="Wang P."/>
            <person name="Xu J."/>
            <person name="Bruns T."/>
            <person name="Baldrian P."/>
            <person name="Vilgalys R."/>
            <person name="Henrissat B."/>
            <person name="Grigoriev I.V."/>
            <person name="Hibbett D."/>
            <person name="Nagy L.G."/>
            <person name="Martin F.M."/>
        </authorList>
    </citation>
    <scope>NUCLEOTIDE SEQUENCE</scope>
    <source>
        <strain evidence="1">Prilba</strain>
    </source>
</reference>
<comment type="caution">
    <text evidence="1">The sequence shown here is derived from an EMBL/GenBank/DDBJ whole genome shotgun (WGS) entry which is preliminary data.</text>
</comment>
<gene>
    <name evidence="1" type="ORF">DFH94DRAFT_678683</name>
</gene>
<dbReference type="EMBL" id="WHVB01000002">
    <property type="protein sequence ID" value="KAF8485889.1"/>
    <property type="molecule type" value="Genomic_DNA"/>
</dbReference>
<keyword evidence="2" id="KW-1185">Reference proteome</keyword>
<proteinExistence type="predicted"/>
<protein>
    <submittedName>
        <fullName evidence="1">Uncharacterized protein</fullName>
    </submittedName>
</protein>